<dbReference type="Proteomes" id="UP000736672">
    <property type="component" value="Unassembled WGS sequence"/>
</dbReference>
<keyword evidence="2" id="KW-1185">Reference proteome</keyword>
<dbReference type="AlphaFoldDB" id="A0A9P9JXB8"/>
<reference evidence="1" key="1">
    <citation type="journal article" date="2021" name="Nat. Commun.">
        <title>Genetic determinants of endophytism in the Arabidopsis root mycobiome.</title>
        <authorList>
            <person name="Mesny F."/>
            <person name="Miyauchi S."/>
            <person name="Thiergart T."/>
            <person name="Pickel B."/>
            <person name="Atanasova L."/>
            <person name="Karlsson M."/>
            <person name="Huettel B."/>
            <person name="Barry K.W."/>
            <person name="Haridas S."/>
            <person name="Chen C."/>
            <person name="Bauer D."/>
            <person name="Andreopoulos W."/>
            <person name="Pangilinan J."/>
            <person name="LaButti K."/>
            <person name="Riley R."/>
            <person name="Lipzen A."/>
            <person name="Clum A."/>
            <person name="Drula E."/>
            <person name="Henrissat B."/>
            <person name="Kohler A."/>
            <person name="Grigoriev I.V."/>
            <person name="Martin F.M."/>
            <person name="Hacquard S."/>
        </authorList>
    </citation>
    <scope>NUCLEOTIDE SEQUENCE</scope>
    <source>
        <strain evidence="1">FSSC 5 MPI-SDFR-AT-0091</strain>
    </source>
</reference>
<evidence type="ECO:0008006" key="3">
    <source>
        <dbReference type="Google" id="ProtNLM"/>
    </source>
</evidence>
<name>A0A9P9JXB8_FUSSL</name>
<accession>A0A9P9JXB8</accession>
<dbReference type="Gene3D" id="3.40.50.720">
    <property type="entry name" value="NAD(P)-binding Rossmann-like Domain"/>
    <property type="match status" value="1"/>
</dbReference>
<dbReference type="EMBL" id="JAGTJS010000020">
    <property type="protein sequence ID" value="KAH7240448.1"/>
    <property type="molecule type" value="Genomic_DNA"/>
</dbReference>
<comment type="caution">
    <text evidence="1">The sequence shown here is derived from an EMBL/GenBank/DDBJ whole genome shotgun (WGS) entry which is preliminary data.</text>
</comment>
<protein>
    <recommendedName>
        <fullName evidence="3">FAD dependent oxidoreductase domain-containing protein</fullName>
    </recommendedName>
</protein>
<gene>
    <name evidence="1" type="ORF">B0J15DRAFT_553315</name>
</gene>
<organism evidence="1 2">
    <name type="scientific">Fusarium solani</name>
    <name type="common">Filamentous fungus</name>
    <dbReference type="NCBI Taxonomy" id="169388"/>
    <lineage>
        <taxon>Eukaryota</taxon>
        <taxon>Fungi</taxon>
        <taxon>Dikarya</taxon>
        <taxon>Ascomycota</taxon>
        <taxon>Pezizomycotina</taxon>
        <taxon>Sordariomycetes</taxon>
        <taxon>Hypocreomycetidae</taxon>
        <taxon>Hypocreales</taxon>
        <taxon>Nectriaceae</taxon>
        <taxon>Fusarium</taxon>
        <taxon>Fusarium solani species complex</taxon>
    </lineage>
</organism>
<sequence length="85" mass="9255">MVKVTILGAGVTGMMAAASLPRNYNVTIVAEHLPGDYDTKEWASPYAGAIWVGVYQSSPWEQKMQLEGLMGLLRLAETNPESSVR</sequence>
<evidence type="ECO:0000313" key="1">
    <source>
        <dbReference type="EMBL" id="KAH7240448.1"/>
    </source>
</evidence>
<dbReference type="OrthoDB" id="2015447at2759"/>
<evidence type="ECO:0000313" key="2">
    <source>
        <dbReference type="Proteomes" id="UP000736672"/>
    </source>
</evidence>
<proteinExistence type="predicted"/>
<dbReference type="SUPFAM" id="SSF51971">
    <property type="entry name" value="Nucleotide-binding domain"/>
    <property type="match status" value="1"/>
</dbReference>